<feature type="transmembrane region" description="Helical" evidence="1">
    <location>
        <begin position="43"/>
        <end position="66"/>
    </location>
</feature>
<name>A0ABU2G2J0_9EURY</name>
<protein>
    <submittedName>
        <fullName evidence="2">Uncharacterized protein</fullName>
    </submittedName>
</protein>
<feature type="transmembrane region" description="Helical" evidence="1">
    <location>
        <begin position="258"/>
        <end position="278"/>
    </location>
</feature>
<dbReference type="EMBL" id="JAMQOQ010000003">
    <property type="protein sequence ID" value="MDS0295001.1"/>
    <property type="molecule type" value="Genomic_DNA"/>
</dbReference>
<reference evidence="2 3" key="1">
    <citation type="submission" date="2022-06" db="EMBL/GenBank/DDBJ databases">
        <title>Halogeometricum sp. a new haloarchaeum isolate from saline soil.</title>
        <authorList>
            <person name="Strakova D."/>
            <person name="Galisteo C."/>
            <person name="Sanchez-Porro C."/>
            <person name="Ventosa A."/>
        </authorList>
    </citation>
    <scope>NUCLEOTIDE SEQUENCE [LARGE SCALE GENOMIC DNA]</scope>
    <source>
        <strain evidence="3">S3BR25-2</strain>
    </source>
</reference>
<accession>A0ABU2G2J0</accession>
<feature type="transmembrane region" description="Helical" evidence="1">
    <location>
        <begin position="16"/>
        <end position="37"/>
    </location>
</feature>
<keyword evidence="3" id="KW-1185">Reference proteome</keyword>
<evidence type="ECO:0000256" key="1">
    <source>
        <dbReference type="SAM" id="Phobius"/>
    </source>
</evidence>
<feature type="transmembrane region" description="Helical" evidence="1">
    <location>
        <begin position="165"/>
        <end position="185"/>
    </location>
</feature>
<organism evidence="2 3">
    <name type="scientific">Halogeometricum luteum</name>
    <dbReference type="NCBI Taxonomy" id="2950537"/>
    <lineage>
        <taxon>Archaea</taxon>
        <taxon>Methanobacteriati</taxon>
        <taxon>Methanobacteriota</taxon>
        <taxon>Stenosarchaea group</taxon>
        <taxon>Halobacteria</taxon>
        <taxon>Halobacteriales</taxon>
        <taxon>Haloferacaceae</taxon>
        <taxon>Halogeometricum</taxon>
    </lineage>
</organism>
<feature type="transmembrane region" description="Helical" evidence="1">
    <location>
        <begin position="233"/>
        <end position="252"/>
    </location>
</feature>
<dbReference type="Proteomes" id="UP001254813">
    <property type="component" value="Unassembled WGS sequence"/>
</dbReference>
<gene>
    <name evidence="2" type="ORF">NDI79_12545</name>
</gene>
<sequence length="287" mass="30277">MSLHARLRRALADPQLRLATAFGLASVPITVALSWGAVTDERIVAGGTVSAAAYLVVGLLVGYLYYDRPTERRAAGTRAGLAASVGMVVVYLANMVSTLDPSDPRATAFVLVGTPLAIAVGVAITVLVVRAAALVGDRFAAVRSWRAEARDGPTGAREEVPNSRWWLSAVGYAVFLPVTVGFLFGLDPDGFVGALLAVLMWFVAMFTAALALFGVYKDAKEFHEAGSPWIPNVAAYVGVPVAAFVAGHYLAAYNAWEAPVSMLGFLGACWLAAVVYLFDRRRAVAAA</sequence>
<dbReference type="RefSeq" id="WP_310928848.1">
    <property type="nucleotide sequence ID" value="NZ_JAMQOQ010000003.1"/>
</dbReference>
<keyword evidence="1" id="KW-1133">Transmembrane helix</keyword>
<evidence type="ECO:0000313" key="3">
    <source>
        <dbReference type="Proteomes" id="UP001254813"/>
    </source>
</evidence>
<feature type="transmembrane region" description="Helical" evidence="1">
    <location>
        <begin position="191"/>
        <end position="213"/>
    </location>
</feature>
<keyword evidence="1" id="KW-0812">Transmembrane</keyword>
<proteinExistence type="predicted"/>
<keyword evidence="1" id="KW-0472">Membrane</keyword>
<evidence type="ECO:0000313" key="2">
    <source>
        <dbReference type="EMBL" id="MDS0295001.1"/>
    </source>
</evidence>
<comment type="caution">
    <text evidence="2">The sequence shown here is derived from an EMBL/GenBank/DDBJ whole genome shotgun (WGS) entry which is preliminary data.</text>
</comment>
<feature type="transmembrane region" description="Helical" evidence="1">
    <location>
        <begin position="78"/>
        <end position="96"/>
    </location>
</feature>
<feature type="transmembrane region" description="Helical" evidence="1">
    <location>
        <begin position="108"/>
        <end position="129"/>
    </location>
</feature>